<dbReference type="Proteomes" id="UP000799778">
    <property type="component" value="Unassembled WGS sequence"/>
</dbReference>
<proteinExistence type="inferred from homology"/>
<dbReference type="NCBIfam" id="TIGR00879">
    <property type="entry name" value="SP"/>
    <property type="match status" value="1"/>
</dbReference>
<evidence type="ECO:0000256" key="8">
    <source>
        <dbReference type="SAM" id="MobiDB-lite"/>
    </source>
</evidence>
<dbReference type="PROSITE" id="PS00217">
    <property type="entry name" value="SUGAR_TRANSPORT_2"/>
    <property type="match status" value="1"/>
</dbReference>
<evidence type="ECO:0000256" key="3">
    <source>
        <dbReference type="ARBA" id="ARBA00022448"/>
    </source>
</evidence>
<keyword evidence="4 9" id="KW-0812">Transmembrane</keyword>
<dbReference type="InterPro" id="IPR005828">
    <property type="entry name" value="MFS_sugar_transport-like"/>
</dbReference>
<sequence>MTGFARAKEDRPTPPEVYNWRVYMSALVISMGVLAYGYDSAFIGTTITQKSFQRDFGLVSMTKQQRNDVSSNLTSIYSAGGFFGALFMYPSLELLGRRMTVIIADVIFLVGAVLCTVPTHQLGLVYAGRLLTGLGVGGIAAVSPIYIAEISPPAIRGRLTGFFESFYQTGAVIGFWINYGIVHNIDPNKSIAWRIPMAVQLIPAGLLAMMIPILKESPTWLLKRGRDDEAYAVYSFLRNLPEDHPYIAEDVHFVKNEIAKERLNLTGNQTASFKDIVRGALKESSMKGMRNRFLLVFLMFMWQAWSGAAAINYYSPTIFRSIGLTDVTLWTGVYGIIKAVGSIIFFTFFIDAFGRKWPWIVSSLACAFCQYYLAAYIAIGKPNVDVKQSPSTVAGGKAATAMVMIFGATWSFGANGLPWIISAEIFPSSLRSISGPFAGMSVWLWTYVVTRALPSMYTSMGYGVYIFFASCLVCASVYAYFFIHETKGLRMDQMDHLFGFERQTVPGAVPNKVSGDDSSDKDHEKDVKVDVSRKEAV</sequence>
<dbReference type="PANTHER" id="PTHR48022:SF60">
    <property type="entry name" value="MAJOR FACILITATOR SUPERFAMILY (MFS) PROFILE DOMAIN-CONTAINING PROTEIN"/>
    <property type="match status" value="1"/>
</dbReference>
<dbReference type="InterPro" id="IPR050360">
    <property type="entry name" value="MFS_Sugar_Transporters"/>
</dbReference>
<feature type="transmembrane region" description="Helical" evidence="9">
    <location>
        <begin position="462"/>
        <end position="483"/>
    </location>
</feature>
<name>A0A6A5XPP7_9PLEO</name>
<dbReference type="GO" id="GO:0005351">
    <property type="term" value="F:carbohydrate:proton symporter activity"/>
    <property type="evidence" value="ECO:0007669"/>
    <property type="project" value="TreeGrafter"/>
</dbReference>
<dbReference type="PROSITE" id="PS50850">
    <property type="entry name" value="MFS"/>
    <property type="match status" value="1"/>
</dbReference>
<dbReference type="InterPro" id="IPR003663">
    <property type="entry name" value="Sugar/inositol_transpt"/>
</dbReference>
<reference evidence="11" key="1">
    <citation type="journal article" date="2020" name="Stud. Mycol.">
        <title>101 Dothideomycetes genomes: a test case for predicting lifestyles and emergence of pathogens.</title>
        <authorList>
            <person name="Haridas S."/>
            <person name="Albert R."/>
            <person name="Binder M."/>
            <person name="Bloem J."/>
            <person name="Labutti K."/>
            <person name="Salamov A."/>
            <person name="Andreopoulos B."/>
            <person name="Baker S."/>
            <person name="Barry K."/>
            <person name="Bills G."/>
            <person name="Bluhm B."/>
            <person name="Cannon C."/>
            <person name="Castanera R."/>
            <person name="Culley D."/>
            <person name="Daum C."/>
            <person name="Ezra D."/>
            <person name="Gonzalez J."/>
            <person name="Henrissat B."/>
            <person name="Kuo A."/>
            <person name="Liang C."/>
            <person name="Lipzen A."/>
            <person name="Lutzoni F."/>
            <person name="Magnuson J."/>
            <person name="Mondo S."/>
            <person name="Nolan M."/>
            <person name="Ohm R."/>
            <person name="Pangilinan J."/>
            <person name="Park H.-J."/>
            <person name="Ramirez L."/>
            <person name="Alfaro M."/>
            <person name="Sun H."/>
            <person name="Tritt A."/>
            <person name="Yoshinaga Y."/>
            <person name="Zwiers L.-H."/>
            <person name="Turgeon B."/>
            <person name="Goodwin S."/>
            <person name="Spatafora J."/>
            <person name="Crous P."/>
            <person name="Grigoriev I."/>
        </authorList>
    </citation>
    <scope>NUCLEOTIDE SEQUENCE</scope>
    <source>
        <strain evidence="11">CBS 175.79</strain>
    </source>
</reference>
<feature type="transmembrane region" description="Helical" evidence="9">
    <location>
        <begin position="433"/>
        <end position="450"/>
    </location>
</feature>
<evidence type="ECO:0000313" key="12">
    <source>
        <dbReference type="Proteomes" id="UP000799778"/>
    </source>
</evidence>
<keyword evidence="12" id="KW-1185">Reference proteome</keyword>
<evidence type="ECO:0000259" key="10">
    <source>
        <dbReference type="PROSITE" id="PS50850"/>
    </source>
</evidence>
<feature type="transmembrane region" description="Helical" evidence="9">
    <location>
        <begin position="159"/>
        <end position="179"/>
    </location>
</feature>
<evidence type="ECO:0000256" key="2">
    <source>
        <dbReference type="ARBA" id="ARBA00010992"/>
    </source>
</evidence>
<dbReference type="InterPro" id="IPR020846">
    <property type="entry name" value="MFS_dom"/>
</dbReference>
<keyword evidence="5 9" id="KW-1133">Transmembrane helix</keyword>
<feature type="transmembrane region" description="Helical" evidence="9">
    <location>
        <begin position="293"/>
        <end position="315"/>
    </location>
</feature>
<evidence type="ECO:0000256" key="9">
    <source>
        <dbReference type="SAM" id="Phobius"/>
    </source>
</evidence>
<dbReference type="OrthoDB" id="508119at2759"/>
<feature type="region of interest" description="Disordered" evidence="8">
    <location>
        <begin position="507"/>
        <end position="537"/>
    </location>
</feature>
<feature type="transmembrane region" description="Helical" evidence="9">
    <location>
        <begin position="101"/>
        <end position="120"/>
    </location>
</feature>
<organism evidence="11 12">
    <name type="scientific">Aaosphaeria arxii CBS 175.79</name>
    <dbReference type="NCBI Taxonomy" id="1450172"/>
    <lineage>
        <taxon>Eukaryota</taxon>
        <taxon>Fungi</taxon>
        <taxon>Dikarya</taxon>
        <taxon>Ascomycota</taxon>
        <taxon>Pezizomycotina</taxon>
        <taxon>Dothideomycetes</taxon>
        <taxon>Pleosporomycetidae</taxon>
        <taxon>Pleosporales</taxon>
        <taxon>Pleosporales incertae sedis</taxon>
        <taxon>Aaosphaeria</taxon>
    </lineage>
</organism>
<keyword evidence="3 7" id="KW-0813">Transport</keyword>
<evidence type="ECO:0000256" key="7">
    <source>
        <dbReference type="RuleBase" id="RU003346"/>
    </source>
</evidence>
<dbReference type="Pfam" id="PF00083">
    <property type="entry name" value="Sugar_tr"/>
    <property type="match status" value="1"/>
</dbReference>
<evidence type="ECO:0000256" key="4">
    <source>
        <dbReference type="ARBA" id="ARBA00022692"/>
    </source>
</evidence>
<feature type="domain" description="Major facilitator superfamily (MFS) profile" evidence="10">
    <location>
        <begin position="25"/>
        <end position="487"/>
    </location>
</feature>
<dbReference type="SUPFAM" id="SSF103473">
    <property type="entry name" value="MFS general substrate transporter"/>
    <property type="match status" value="1"/>
</dbReference>
<feature type="transmembrane region" description="Helical" evidence="9">
    <location>
        <begin position="399"/>
        <end position="421"/>
    </location>
</feature>
<comment type="similarity">
    <text evidence="2 7">Belongs to the major facilitator superfamily. Sugar transporter (TC 2.A.1.1) family.</text>
</comment>
<feature type="transmembrane region" description="Helical" evidence="9">
    <location>
        <begin position="126"/>
        <end position="147"/>
    </location>
</feature>
<evidence type="ECO:0000256" key="5">
    <source>
        <dbReference type="ARBA" id="ARBA00022989"/>
    </source>
</evidence>
<gene>
    <name evidence="11" type="ORF">BU24DRAFT_371693</name>
</gene>
<dbReference type="InterPro" id="IPR005829">
    <property type="entry name" value="Sugar_transporter_CS"/>
</dbReference>
<dbReference type="EMBL" id="ML978070">
    <property type="protein sequence ID" value="KAF2014879.1"/>
    <property type="molecule type" value="Genomic_DNA"/>
</dbReference>
<evidence type="ECO:0000256" key="1">
    <source>
        <dbReference type="ARBA" id="ARBA00004141"/>
    </source>
</evidence>
<feature type="transmembrane region" description="Helical" evidence="9">
    <location>
        <begin position="327"/>
        <end position="350"/>
    </location>
</feature>
<feature type="transmembrane region" description="Helical" evidence="9">
    <location>
        <begin position="20"/>
        <end position="38"/>
    </location>
</feature>
<dbReference type="PRINTS" id="PR00171">
    <property type="entry name" value="SUGRTRNSPORT"/>
</dbReference>
<evidence type="ECO:0000313" key="11">
    <source>
        <dbReference type="EMBL" id="KAF2014879.1"/>
    </source>
</evidence>
<feature type="transmembrane region" description="Helical" evidence="9">
    <location>
        <begin position="191"/>
        <end position="214"/>
    </location>
</feature>
<evidence type="ECO:0000256" key="6">
    <source>
        <dbReference type="ARBA" id="ARBA00023136"/>
    </source>
</evidence>
<dbReference type="GO" id="GO:0016020">
    <property type="term" value="C:membrane"/>
    <property type="evidence" value="ECO:0007669"/>
    <property type="project" value="UniProtKB-SubCell"/>
</dbReference>
<dbReference type="PANTHER" id="PTHR48022">
    <property type="entry name" value="PLASTIDIC GLUCOSE TRANSPORTER 4"/>
    <property type="match status" value="1"/>
</dbReference>
<dbReference type="FunFam" id="1.20.1250.20:FF:000026">
    <property type="entry name" value="MFS quinate transporter QutD"/>
    <property type="match status" value="1"/>
</dbReference>
<protein>
    <submittedName>
        <fullName evidence="11">General substrate transporter</fullName>
    </submittedName>
</protein>
<feature type="transmembrane region" description="Helical" evidence="9">
    <location>
        <begin position="69"/>
        <end position="89"/>
    </location>
</feature>
<dbReference type="InterPro" id="IPR036259">
    <property type="entry name" value="MFS_trans_sf"/>
</dbReference>
<keyword evidence="6 9" id="KW-0472">Membrane</keyword>
<dbReference type="AlphaFoldDB" id="A0A6A5XPP7"/>
<dbReference type="RefSeq" id="XP_033383218.1">
    <property type="nucleotide sequence ID" value="XM_033524478.1"/>
</dbReference>
<feature type="compositionally biased region" description="Basic and acidic residues" evidence="8">
    <location>
        <begin position="514"/>
        <end position="537"/>
    </location>
</feature>
<comment type="subcellular location">
    <subcellularLocation>
        <location evidence="1">Membrane</location>
        <topology evidence="1">Multi-pass membrane protein</topology>
    </subcellularLocation>
</comment>
<accession>A0A6A5XPP7</accession>
<dbReference type="Gene3D" id="1.20.1250.20">
    <property type="entry name" value="MFS general substrate transporter like domains"/>
    <property type="match status" value="1"/>
</dbReference>
<dbReference type="GeneID" id="54281875"/>
<feature type="transmembrane region" description="Helical" evidence="9">
    <location>
        <begin position="357"/>
        <end position="379"/>
    </location>
</feature>